<name>A0A2T0XFL0_9BURK</name>
<proteinExistence type="predicted"/>
<dbReference type="RefSeq" id="WP_106227999.1">
    <property type="nucleotide sequence ID" value="NZ_PVTV01000014.1"/>
</dbReference>
<reference evidence="1 2" key="1">
    <citation type="submission" date="2018-03" db="EMBL/GenBank/DDBJ databases">
        <title>Genomic Encyclopedia of Type Strains, Phase III (KMG-III): the genomes of soil and plant-associated and newly described type strains.</title>
        <authorList>
            <person name="Whitman W."/>
        </authorList>
    </citation>
    <scope>NUCLEOTIDE SEQUENCE [LARGE SCALE GENOMIC DNA]</scope>
    <source>
        <strain evidence="1 2">MWH-P2sevCIIIb</strain>
    </source>
</reference>
<organism evidence="1 2">
    <name type="scientific">Jezberella montanilacus</name>
    <dbReference type="NCBI Taxonomy" id="323426"/>
    <lineage>
        <taxon>Bacteria</taxon>
        <taxon>Pseudomonadati</taxon>
        <taxon>Pseudomonadota</taxon>
        <taxon>Betaproteobacteria</taxon>
        <taxon>Burkholderiales</taxon>
        <taxon>Alcaligenaceae</taxon>
        <taxon>Jezberella</taxon>
    </lineage>
</organism>
<dbReference type="AlphaFoldDB" id="A0A2T0XFL0"/>
<protein>
    <submittedName>
        <fullName evidence="1">Uncharacterized protein</fullName>
    </submittedName>
</protein>
<evidence type="ECO:0000313" key="1">
    <source>
        <dbReference type="EMBL" id="PRY97707.1"/>
    </source>
</evidence>
<sequence length="69" mass="8071">MNKKSPSARNQAAINCTEWQLAAAQDLTDLFVARDVPLKERWEFMKIVMESIVKNHKRLLKAWEQQDAE</sequence>
<comment type="caution">
    <text evidence="1">The sequence shown here is derived from an EMBL/GenBank/DDBJ whole genome shotgun (WGS) entry which is preliminary data.</text>
</comment>
<dbReference type="EMBL" id="PVTV01000014">
    <property type="protein sequence ID" value="PRY97707.1"/>
    <property type="molecule type" value="Genomic_DNA"/>
</dbReference>
<gene>
    <name evidence="1" type="ORF">BCM14_2171</name>
</gene>
<accession>A0A2T0XFL0</accession>
<keyword evidence="2" id="KW-1185">Reference proteome</keyword>
<dbReference type="Proteomes" id="UP000238308">
    <property type="component" value="Unassembled WGS sequence"/>
</dbReference>
<evidence type="ECO:0000313" key="2">
    <source>
        <dbReference type="Proteomes" id="UP000238308"/>
    </source>
</evidence>